<proteinExistence type="predicted"/>
<organism evidence="2 3">
    <name type="scientific">Pyrus ussuriensis x Pyrus communis</name>
    <dbReference type="NCBI Taxonomy" id="2448454"/>
    <lineage>
        <taxon>Eukaryota</taxon>
        <taxon>Viridiplantae</taxon>
        <taxon>Streptophyta</taxon>
        <taxon>Embryophyta</taxon>
        <taxon>Tracheophyta</taxon>
        <taxon>Spermatophyta</taxon>
        <taxon>Magnoliopsida</taxon>
        <taxon>eudicotyledons</taxon>
        <taxon>Gunneridae</taxon>
        <taxon>Pentapetalae</taxon>
        <taxon>rosids</taxon>
        <taxon>fabids</taxon>
        <taxon>Rosales</taxon>
        <taxon>Rosaceae</taxon>
        <taxon>Amygdaloideae</taxon>
        <taxon>Maleae</taxon>
        <taxon>Pyrus</taxon>
    </lineage>
</organism>
<comment type="caution">
    <text evidence="2">The sequence shown here is derived from an EMBL/GenBank/DDBJ whole genome shotgun (WGS) entry which is preliminary data.</text>
</comment>
<dbReference type="InterPro" id="IPR026960">
    <property type="entry name" value="RVT-Znf"/>
</dbReference>
<reference evidence="2 3" key="1">
    <citation type="submission" date="2019-09" db="EMBL/GenBank/DDBJ databases">
        <authorList>
            <person name="Ou C."/>
        </authorList>
    </citation>
    <scope>NUCLEOTIDE SEQUENCE [LARGE SCALE GENOMIC DNA]</scope>
    <source>
        <strain evidence="2">S2</strain>
        <tissue evidence="2">Leaf</tissue>
    </source>
</reference>
<reference evidence="2 3" key="3">
    <citation type="submission" date="2019-11" db="EMBL/GenBank/DDBJ databases">
        <title>A de novo genome assembly of a pear dwarfing rootstock.</title>
        <authorList>
            <person name="Wang F."/>
            <person name="Wang J."/>
            <person name="Li S."/>
            <person name="Zhang Y."/>
            <person name="Fang M."/>
            <person name="Ma L."/>
            <person name="Zhao Y."/>
            <person name="Jiang S."/>
        </authorList>
    </citation>
    <scope>NUCLEOTIDE SEQUENCE [LARGE SCALE GENOMIC DNA]</scope>
    <source>
        <strain evidence="2">S2</strain>
        <tissue evidence="2">Leaf</tissue>
    </source>
</reference>
<reference evidence="3" key="2">
    <citation type="submission" date="2019-10" db="EMBL/GenBank/DDBJ databases">
        <title>A de novo genome assembly of a pear dwarfing rootstock.</title>
        <authorList>
            <person name="Wang F."/>
            <person name="Wang J."/>
            <person name="Li S."/>
            <person name="Zhang Y."/>
            <person name="Fang M."/>
            <person name="Ma L."/>
            <person name="Zhao Y."/>
            <person name="Jiang S."/>
        </authorList>
    </citation>
    <scope>NUCLEOTIDE SEQUENCE [LARGE SCALE GENOMIC DNA]</scope>
</reference>
<dbReference type="OrthoDB" id="1938430at2759"/>
<keyword evidence="3" id="KW-1185">Reference proteome</keyword>
<dbReference type="Pfam" id="PF13966">
    <property type="entry name" value="zf-RVT"/>
    <property type="match status" value="1"/>
</dbReference>
<evidence type="ECO:0000313" key="3">
    <source>
        <dbReference type="Proteomes" id="UP000327157"/>
    </source>
</evidence>
<dbReference type="Proteomes" id="UP000327157">
    <property type="component" value="Chromosome 10"/>
</dbReference>
<feature type="domain" description="Reverse transcriptase zinc-binding" evidence="1">
    <location>
        <begin position="22"/>
        <end position="67"/>
    </location>
</feature>
<dbReference type="EMBL" id="SMOL01000695">
    <property type="protein sequence ID" value="KAB2603057.1"/>
    <property type="molecule type" value="Genomic_DNA"/>
</dbReference>
<gene>
    <name evidence="2" type="ORF">D8674_004062</name>
</gene>
<evidence type="ECO:0000313" key="2">
    <source>
        <dbReference type="EMBL" id="KAB2603057.1"/>
    </source>
</evidence>
<protein>
    <submittedName>
        <fullName evidence="2">Ribonuclease H protein</fullName>
    </submittedName>
</protein>
<dbReference type="AlphaFoldDB" id="A0A5N5FJD9"/>
<evidence type="ECO:0000259" key="1">
    <source>
        <dbReference type="Pfam" id="PF13966"/>
    </source>
</evidence>
<accession>A0A5N5FJD9</accession>
<sequence length="208" mass="23637">MNMNGELWRRGQSSCDATKDPIWGNVLAVQSILRRRGIGFETYCPLCEDEEETQVHLFFRCPFARCWKGLCNKYGGEKEFDQLLQWVVFFEKVVCEPRVALDLLHQQWREIKDSRWDNEQHHCRQQVVEGETHRRWVKPPFCTIKFDGGSESNEIGTNGLCGKGIRVCLVGDGFEGLGGDAKWSLGSGGSNGGYPMGYSPYSTTIELC</sequence>
<name>A0A5N5FJD9_9ROSA</name>